<dbReference type="AlphaFoldDB" id="A0A645CB75"/>
<comment type="caution">
    <text evidence="1">The sequence shown here is derived from an EMBL/GenBank/DDBJ whole genome shotgun (WGS) entry which is preliminary data.</text>
</comment>
<name>A0A645CB75_9ZZZZ</name>
<proteinExistence type="predicted"/>
<organism evidence="1">
    <name type="scientific">bioreactor metagenome</name>
    <dbReference type="NCBI Taxonomy" id="1076179"/>
    <lineage>
        <taxon>unclassified sequences</taxon>
        <taxon>metagenomes</taxon>
        <taxon>ecological metagenomes</taxon>
    </lineage>
</organism>
<sequence length="58" mass="6739">MICTHYQISENNKDLPRYFKLHLDHGLELISDDIADNPNLLGYDYLFDKIQSGLAEIN</sequence>
<protein>
    <submittedName>
        <fullName evidence="1">Uncharacterized protein</fullName>
    </submittedName>
</protein>
<gene>
    <name evidence="1" type="ORF">SDC9_121166</name>
</gene>
<accession>A0A645CB75</accession>
<dbReference type="EMBL" id="VSSQ01025800">
    <property type="protein sequence ID" value="MPM74181.1"/>
    <property type="molecule type" value="Genomic_DNA"/>
</dbReference>
<reference evidence="1" key="1">
    <citation type="submission" date="2019-08" db="EMBL/GenBank/DDBJ databases">
        <authorList>
            <person name="Kucharzyk K."/>
            <person name="Murdoch R.W."/>
            <person name="Higgins S."/>
            <person name="Loffler F."/>
        </authorList>
    </citation>
    <scope>NUCLEOTIDE SEQUENCE</scope>
</reference>
<evidence type="ECO:0000313" key="1">
    <source>
        <dbReference type="EMBL" id="MPM74181.1"/>
    </source>
</evidence>